<dbReference type="Gene3D" id="3.40.50.10490">
    <property type="entry name" value="Glucose-6-phosphate isomerase like protein, domain 1"/>
    <property type="match status" value="1"/>
</dbReference>
<feature type="domain" description="HTH rpiR-type" evidence="1">
    <location>
        <begin position="1"/>
        <end position="77"/>
    </location>
</feature>
<dbReference type="InterPro" id="IPR009057">
    <property type="entry name" value="Homeodomain-like_sf"/>
</dbReference>
<dbReference type="InterPro" id="IPR046348">
    <property type="entry name" value="SIS_dom_sf"/>
</dbReference>
<dbReference type="Proteomes" id="UP001157160">
    <property type="component" value="Unassembled WGS sequence"/>
</dbReference>
<accession>A0AA37UBH3</accession>
<name>A0AA37UBH3_9MICO</name>
<dbReference type="EMBL" id="BSUL01000001">
    <property type="protein sequence ID" value="GMA27738.1"/>
    <property type="molecule type" value="Genomic_DNA"/>
</dbReference>
<dbReference type="GO" id="GO:0003700">
    <property type="term" value="F:DNA-binding transcription factor activity"/>
    <property type="evidence" value="ECO:0007669"/>
    <property type="project" value="InterPro"/>
</dbReference>
<sequence>MLISEIAQAAGHRLTDTDRRLVAVLQMQPAEAAFWRAQELTEPLGLHQSAATRLAQRLGFDGYPELRDALRQDYLAGDGPSQRVRGRLIGEGDVLDELVQGELAALAELPRHVAQADLDDLAERVLAARRVHLFGQGNATVLVEQLGRRLQRYGIVGNPITGSRRDLAERAAAVGDGDVLIAFAFRRMPGGLAPLLRVTEAAGAHSVVVTDTLLAMTPRPDRIVAAPRGAGDAFLSLTVPMAISNALVLTIARRAPERALGALDRLGVLLERFEA</sequence>
<dbReference type="PROSITE" id="PS51071">
    <property type="entry name" value="HTH_RPIR"/>
    <property type="match status" value="1"/>
</dbReference>
<gene>
    <name evidence="2" type="ORF">GCM10025874_09910</name>
</gene>
<protein>
    <submittedName>
        <fullName evidence="2">RpiR family transcriptional regulator</fullName>
    </submittedName>
</protein>
<proteinExistence type="predicted"/>
<reference evidence="2 3" key="1">
    <citation type="journal article" date="2014" name="Int. J. Syst. Evol. Microbiol.">
        <title>Complete genome sequence of Corynebacterium casei LMG S-19264T (=DSM 44701T), isolated from a smear-ripened cheese.</title>
        <authorList>
            <consortium name="US DOE Joint Genome Institute (JGI-PGF)"/>
            <person name="Walter F."/>
            <person name="Albersmeier A."/>
            <person name="Kalinowski J."/>
            <person name="Ruckert C."/>
        </authorList>
    </citation>
    <scope>NUCLEOTIDE SEQUENCE [LARGE SCALE GENOMIC DNA]</scope>
    <source>
        <strain evidence="2 3">NBRC 112289</strain>
    </source>
</reference>
<dbReference type="SUPFAM" id="SSF46689">
    <property type="entry name" value="Homeodomain-like"/>
    <property type="match status" value="1"/>
</dbReference>
<dbReference type="RefSeq" id="WP_284230560.1">
    <property type="nucleotide sequence ID" value="NZ_BSUL01000001.1"/>
</dbReference>
<dbReference type="GO" id="GO:0003677">
    <property type="term" value="F:DNA binding"/>
    <property type="evidence" value="ECO:0007669"/>
    <property type="project" value="InterPro"/>
</dbReference>
<organism evidence="2 3">
    <name type="scientific">Arenivirga flava</name>
    <dbReference type="NCBI Taxonomy" id="1930060"/>
    <lineage>
        <taxon>Bacteria</taxon>
        <taxon>Bacillati</taxon>
        <taxon>Actinomycetota</taxon>
        <taxon>Actinomycetes</taxon>
        <taxon>Micrococcales</taxon>
        <taxon>Microbacteriaceae</taxon>
        <taxon>Arenivirga</taxon>
    </lineage>
</organism>
<dbReference type="Gene3D" id="1.10.10.10">
    <property type="entry name" value="Winged helix-like DNA-binding domain superfamily/Winged helix DNA-binding domain"/>
    <property type="match status" value="1"/>
</dbReference>
<comment type="caution">
    <text evidence="2">The sequence shown here is derived from an EMBL/GenBank/DDBJ whole genome shotgun (WGS) entry which is preliminary data.</text>
</comment>
<dbReference type="AlphaFoldDB" id="A0AA37UBH3"/>
<dbReference type="InterPro" id="IPR000281">
    <property type="entry name" value="HTH_RpiR"/>
</dbReference>
<dbReference type="GO" id="GO:0097367">
    <property type="term" value="F:carbohydrate derivative binding"/>
    <property type="evidence" value="ECO:0007669"/>
    <property type="project" value="InterPro"/>
</dbReference>
<dbReference type="PANTHER" id="PTHR30514:SF18">
    <property type="entry name" value="RPIR-FAMILY TRANSCRIPTIONAL REGULATOR"/>
    <property type="match status" value="1"/>
</dbReference>
<dbReference type="SUPFAM" id="SSF53697">
    <property type="entry name" value="SIS domain"/>
    <property type="match status" value="1"/>
</dbReference>
<evidence type="ECO:0000259" key="1">
    <source>
        <dbReference type="PROSITE" id="PS51071"/>
    </source>
</evidence>
<dbReference type="InterPro" id="IPR036388">
    <property type="entry name" value="WH-like_DNA-bd_sf"/>
</dbReference>
<evidence type="ECO:0000313" key="2">
    <source>
        <dbReference type="EMBL" id="GMA27738.1"/>
    </source>
</evidence>
<dbReference type="InterPro" id="IPR047640">
    <property type="entry name" value="RpiR-like"/>
</dbReference>
<dbReference type="GO" id="GO:1901135">
    <property type="term" value="P:carbohydrate derivative metabolic process"/>
    <property type="evidence" value="ECO:0007669"/>
    <property type="project" value="InterPro"/>
</dbReference>
<dbReference type="Pfam" id="PF01418">
    <property type="entry name" value="HTH_6"/>
    <property type="match status" value="1"/>
</dbReference>
<keyword evidence="3" id="KW-1185">Reference proteome</keyword>
<dbReference type="PANTHER" id="PTHR30514">
    <property type="entry name" value="GLUCOKINASE"/>
    <property type="match status" value="1"/>
</dbReference>
<evidence type="ECO:0000313" key="3">
    <source>
        <dbReference type="Proteomes" id="UP001157160"/>
    </source>
</evidence>